<feature type="compositionally biased region" description="Polar residues" evidence="7">
    <location>
        <begin position="102"/>
        <end position="113"/>
    </location>
</feature>
<keyword evidence="10" id="KW-1185">Reference proteome</keyword>
<evidence type="ECO:0000256" key="2">
    <source>
        <dbReference type="ARBA" id="ARBA00022723"/>
    </source>
</evidence>
<dbReference type="Pfam" id="PF04082">
    <property type="entry name" value="Fungal_trans"/>
    <property type="match status" value="1"/>
</dbReference>
<evidence type="ECO:0000256" key="1">
    <source>
        <dbReference type="ARBA" id="ARBA00004123"/>
    </source>
</evidence>
<gene>
    <name evidence="9" type="ORF">A1O9_06747</name>
</gene>
<dbReference type="InterPro" id="IPR001138">
    <property type="entry name" value="Zn2Cys6_DnaBD"/>
</dbReference>
<dbReference type="AlphaFoldDB" id="A0A072P8V8"/>
<dbReference type="GO" id="GO:0005634">
    <property type="term" value="C:nucleus"/>
    <property type="evidence" value="ECO:0007669"/>
    <property type="project" value="UniProtKB-SubCell"/>
</dbReference>
<dbReference type="GO" id="GO:0000976">
    <property type="term" value="F:transcription cis-regulatory region binding"/>
    <property type="evidence" value="ECO:0007669"/>
    <property type="project" value="TreeGrafter"/>
</dbReference>
<dbReference type="PANTHER" id="PTHR31845:SF39">
    <property type="entry name" value="TRANSCRIPTION FACTOR PBCR-RELATED"/>
    <property type="match status" value="1"/>
</dbReference>
<dbReference type="VEuPathDB" id="FungiDB:A1O9_06747"/>
<dbReference type="CDD" id="cd12148">
    <property type="entry name" value="fungal_TF_MHR"/>
    <property type="match status" value="1"/>
</dbReference>
<protein>
    <recommendedName>
        <fullName evidence="8">Zn(2)-C6 fungal-type domain-containing protein</fullName>
    </recommendedName>
</protein>
<proteinExistence type="predicted"/>
<feature type="region of interest" description="Disordered" evidence="7">
    <location>
        <begin position="571"/>
        <end position="610"/>
    </location>
</feature>
<keyword evidence="6" id="KW-0539">Nucleus</keyword>
<keyword evidence="5" id="KW-0804">Transcription</keyword>
<keyword evidence="2" id="KW-0479">Metal-binding</keyword>
<dbReference type="OrthoDB" id="8062037at2759"/>
<evidence type="ECO:0000256" key="3">
    <source>
        <dbReference type="ARBA" id="ARBA00023015"/>
    </source>
</evidence>
<evidence type="ECO:0000256" key="4">
    <source>
        <dbReference type="ARBA" id="ARBA00023125"/>
    </source>
</evidence>
<reference evidence="9 10" key="1">
    <citation type="submission" date="2013-03" db="EMBL/GenBank/DDBJ databases">
        <title>The Genome Sequence of Exophiala aquamarina CBS 119918.</title>
        <authorList>
            <consortium name="The Broad Institute Genomics Platform"/>
            <person name="Cuomo C."/>
            <person name="de Hoog S."/>
            <person name="Gorbushina A."/>
            <person name="Walker B."/>
            <person name="Young S.K."/>
            <person name="Zeng Q."/>
            <person name="Gargeya S."/>
            <person name="Fitzgerald M."/>
            <person name="Haas B."/>
            <person name="Abouelleil A."/>
            <person name="Allen A.W."/>
            <person name="Alvarado L."/>
            <person name="Arachchi H.M."/>
            <person name="Berlin A.M."/>
            <person name="Chapman S.B."/>
            <person name="Gainer-Dewar J."/>
            <person name="Goldberg J."/>
            <person name="Griggs A."/>
            <person name="Gujja S."/>
            <person name="Hansen M."/>
            <person name="Howarth C."/>
            <person name="Imamovic A."/>
            <person name="Ireland A."/>
            <person name="Larimer J."/>
            <person name="McCowan C."/>
            <person name="Murphy C."/>
            <person name="Pearson M."/>
            <person name="Poon T.W."/>
            <person name="Priest M."/>
            <person name="Roberts A."/>
            <person name="Saif S."/>
            <person name="Shea T."/>
            <person name="Sisk P."/>
            <person name="Sykes S."/>
            <person name="Wortman J."/>
            <person name="Nusbaum C."/>
            <person name="Birren B."/>
        </authorList>
    </citation>
    <scope>NUCLEOTIDE SEQUENCE [LARGE SCALE GENOMIC DNA]</scope>
    <source>
        <strain evidence="9 10">CBS 119918</strain>
    </source>
</reference>
<evidence type="ECO:0000259" key="8">
    <source>
        <dbReference type="PROSITE" id="PS50048"/>
    </source>
</evidence>
<feature type="compositionally biased region" description="Polar residues" evidence="7">
    <location>
        <begin position="20"/>
        <end position="30"/>
    </location>
</feature>
<evidence type="ECO:0000313" key="10">
    <source>
        <dbReference type="Proteomes" id="UP000027920"/>
    </source>
</evidence>
<dbReference type="PANTHER" id="PTHR31845">
    <property type="entry name" value="FINGER DOMAIN PROTEIN, PUTATIVE-RELATED"/>
    <property type="match status" value="1"/>
</dbReference>
<organism evidence="9 10">
    <name type="scientific">Exophiala aquamarina CBS 119918</name>
    <dbReference type="NCBI Taxonomy" id="1182545"/>
    <lineage>
        <taxon>Eukaryota</taxon>
        <taxon>Fungi</taxon>
        <taxon>Dikarya</taxon>
        <taxon>Ascomycota</taxon>
        <taxon>Pezizomycotina</taxon>
        <taxon>Eurotiomycetes</taxon>
        <taxon>Chaetothyriomycetidae</taxon>
        <taxon>Chaetothyriales</taxon>
        <taxon>Herpotrichiellaceae</taxon>
        <taxon>Exophiala</taxon>
    </lineage>
</organism>
<feature type="region of interest" description="Disordered" evidence="7">
    <location>
        <begin position="102"/>
        <end position="135"/>
    </location>
</feature>
<dbReference type="PROSITE" id="PS50048">
    <property type="entry name" value="ZN2_CY6_FUNGAL_2"/>
    <property type="match status" value="1"/>
</dbReference>
<sequence length="703" mass="78190">MTPPDGPGAHSDGSDESDDNAQNPDRSPSSAKKVRSSRACIACRRMKTRCEVDEALGNACKLCIRARRQCVMQSIPRRRKRKTTERVADLEKKIEQLTTLLSATEANSNNETPKSGAGSVPTARESGSESDPSSETLIDRALNRGLLDWQTISTAFDRFQYQMCQYFPFVVFPSKTDPAVLKEQQPLLFFAIINAAIASVHSPSKSALADMLSKDLALRIMYRGERTLELIQTLLVHFCFYARPRHTRELNFNQMIHIASTMALDVGLGRRSHNSVSSNNPGQHQLESLASRRAWLGCYYSATSVSIALRHPAFVRWSIYIEECLDVLSSDPAALPSDKWLCDLVRLQHISEDASIVFSMDDPGSTITLRDVKVQYQIGGFRQQLERWRRNSGSDITKPYARHVEAITALFIHELALHSEHNIDELRAPLRPVHAVAAASAASADTLVASLEDLHFAPARIESLLNCLSAIHAIFDAFLSMDLSTLCVLPNLYFVRTGYAARALRKLLTICEAQARAGAQFRIDAKDLKFVEYMTFLVDTFRKVHAANNSQVARAFSVVLGQMRAQAMKEPSISAGVGVSEDPANETGPRTTKPRMNSLPTPQTLSSNSLPQDHALSAYPTNQMPFLPSSHATSIQPHLQVFDNPSNFESPINVPIWYPNETNDSYMTGIEQWFGQDFMFDGVSTFGYEDINYPPVTGGWQQP</sequence>
<dbReference type="PROSITE" id="PS00463">
    <property type="entry name" value="ZN2_CY6_FUNGAL_1"/>
    <property type="match status" value="1"/>
</dbReference>
<dbReference type="STRING" id="1182545.A0A072P8V8"/>
<feature type="region of interest" description="Disordered" evidence="7">
    <location>
        <begin position="1"/>
        <end position="38"/>
    </location>
</feature>
<feature type="compositionally biased region" description="Polar residues" evidence="7">
    <location>
        <begin position="588"/>
        <end position="610"/>
    </location>
</feature>
<dbReference type="InterPro" id="IPR007219">
    <property type="entry name" value="XnlR_reg_dom"/>
</dbReference>
<dbReference type="SMART" id="SM00066">
    <property type="entry name" value="GAL4"/>
    <property type="match status" value="1"/>
</dbReference>
<comment type="subcellular location">
    <subcellularLocation>
        <location evidence="1">Nucleus</location>
    </subcellularLocation>
</comment>
<dbReference type="GO" id="GO:0000981">
    <property type="term" value="F:DNA-binding transcription factor activity, RNA polymerase II-specific"/>
    <property type="evidence" value="ECO:0007669"/>
    <property type="project" value="InterPro"/>
</dbReference>
<dbReference type="Proteomes" id="UP000027920">
    <property type="component" value="Unassembled WGS sequence"/>
</dbReference>
<accession>A0A072P8V8</accession>
<dbReference type="SUPFAM" id="SSF57701">
    <property type="entry name" value="Zn2/Cys6 DNA-binding domain"/>
    <property type="match status" value="1"/>
</dbReference>
<dbReference type="GO" id="GO:0006351">
    <property type="term" value="P:DNA-templated transcription"/>
    <property type="evidence" value="ECO:0007669"/>
    <property type="project" value="InterPro"/>
</dbReference>
<dbReference type="RefSeq" id="XP_013259149.1">
    <property type="nucleotide sequence ID" value="XM_013403695.1"/>
</dbReference>
<evidence type="ECO:0000256" key="7">
    <source>
        <dbReference type="SAM" id="MobiDB-lite"/>
    </source>
</evidence>
<dbReference type="Gene3D" id="4.10.240.10">
    <property type="entry name" value="Zn(2)-C6 fungal-type DNA-binding domain"/>
    <property type="match status" value="1"/>
</dbReference>
<feature type="domain" description="Zn(2)-C6 fungal-type" evidence="8">
    <location>
        <begin position="39"/>
        <end position="72"/>
    </location>
</feature>
<dbReference type="CDD" id="cd00067">
    <property type="entry name" value="GAL4"/>
    <property type="match status" value="1"/>
</dbReference>
<dbReference type="EMBL" id="AMGV01000005">
    <property type="protein sequence ID" value="KEF56559.1"/>
    <property type="molecule type" value="Genomic_DNA"/>
</dbReference>
<dbReference type="InterPro" id="IPR051089">
    <property type="entry name" value="prtT"/>
</dbReference>
<keyword evidence="3" id="KW-0805">Transcription regulation</keyword>
<comment type="caution">
    <text evidence="9">The sequence shown here is derived from an EMBL/GenBank/DDBJ whole genome shotgun (WGS) entry which is preliminary data.</text>
</comment>
<evidence type="ECO:0000256" key="6">
    <source>
        <dbReference type="ARBA" id="ARBA00023242"/>
    </source>
</evidence>
<evidence type="ECO:0000256" key="5">
    <source>
        <dbReference type="ARBA" id="ARBA00023163"/>
    </source>
</evidence>
<name>A0A072P8V8_9EURO</name>
<dbReference type="GeneID" id="25281663"/>
<evidence type="ECO:0000313" key="9">
    <source>
        <dbReference type="EMBL" id="KEF56559.1"/>
    </source>
</evidence>
<keyword evidence="4" id="KW-0238">DNA-binding</keyword>
<dbReference type="HOGENOM" id="CLU_006524_0_2_1"/>
<dbReference type="InterPro" id="IPR036864">
    <property type="entry name" value="Zn2-C6_fun-type_DNA-bd_sf"/>
</dbReference>
<dbReference type="GO" id="GO:0008270">
    <property type="term" value="F:zinc ion binding"/>
    <property type="evidence" value="ECO:0007669"/>
    <property type="project" value="InterPro"/>
</dbReference>